<protein>
    <submittedName>
        <fullName evidence="1">Uncharacterized protein</fullName>
    </submittedName>
</protein>
<gene>
    <name evidence="1" type="ORF">GMES_3356</name>
</gene>
<dbReference type="EMBL" id="BAEP01000064">
    <property type="protein sequence ID" value="GAC25634.1"/>
    <property type="molecule type" value="Genomic_DNA"/>
</dbReference>
<reference evidence="1 2" key="1">
    <citation type="journal article" date="2017" name="Antonie Van Leeuwenhoek">
        <title>Rhizobium rhizosphaerae sp. nov., a novel species isolated from rice rhizosphere.</title>
        <authorList>
            <person name="Zhao J.J."/>
            <person name="Zhang J."/>
            <person name="Zhang R.J."/>
            <person name="Zhang C.W."/>
            <person name="Yin H.Q."/>
            <person name="Zhang X.X."/>
        </authorList>
    </citation>
    <scope>NUCLEOTIDE SEQUENCE [LARGE SCALE GENOMIC DNA]</scope>
    <source>
        <strain evidence="1 2">KMM 241</strain>
    </source>
</reference>
<organism evidence="1 2">
    <name type="scientific">Paraglaciecola mesophila KMM 241</name>
    <dbReference type="NCBI Taxonomy" id="1128912"/>
    <lineage>
        <taxon>Bacteria</taxon>
        <taxon>Pseudomonadati</taxon>
        <taxon>Pseudomonadota</taxon>
        <taxon>Gammaproteobacteria</taxon>
        <taxon>Alteromonadales</taxon>
        <taxon>Alteromonadaceae</taxon>
        <taxon>Paraglaciecola</taxon>
    </lineage>
</organism>
<evidence type="ECO:0000313" key="2">
    <source>
        <dbReference type="Proteomes" id="UP000006263"/>
    </source>
</evidence>
<accession>K6XYG3</accession>
<comment type="caution">
    <text evidence="1">The sequence shown here is derived from an EMBL/GenBank/DDBJ whole genome shotgun (WGS) entry which is preliminary data.</text>
</comment>
<dbReference type="Proteomes" id="UP000006263">
    <property type="component" value="Unassembled WGS sequence"/>
</dbReference>
<name>K6XYG3_9ALTE</name>
<proteinExistence type="predicted"/>
<sequence length="37" mass="4115">MANNMKVHVVCTRGVYGPTATVLPVVEDVCRHFKGRE</sequence>
<evidence type="ECO:0000313" key="1">
    <source>
        <dbReference type="EMBL" id="GAC25634.1"/>
    </source>
</evidence>
<dbReference type="AlphaFoldDB" id="K6XYG3"/>